<dbReference type="GO" id="GO:0005829">
    <property type="term" value="C:cytosol"/>
    <property type="evidence" value="ECO:0007669"/>
    <property type="project" value="TreeGrafter"/>
</dbReference>
<proteinExistence type="predicted"/>
<dbReference type="Pfam" id="PF07707">
    <property type="entry name" value="BACK"/>
    <property type="match status" value="1"/>
</dbReference>
<reference evidence="4" key="1">
    <citation type="submission" date="2020-11" db="EMBL/GenBank/DDBJ databases">
        <authorList>
            <person name="Tran Van P."/>
        </authorList>
    </citation>
    <scope>NUCLEOTIDE SEQUENCE</scope>
</reference>
<dbReference type="Gene3D" id="3.30.710.10">
    <property type="entry name" value="Potassium Channel Kv1.1, Chain A"/>
    <property type="match status" value="1"/>
</dbReference>
<dbReference type="AlphaFoldDB" id="A0A7R9H5F0"/>
<dbReference type="GO" id="GO:0000932">
    <property type="term" value="C:P-body"/>
    <property type="evidence" value="ECO:0007669"/>
    <property type="project" value="TreeGrafter"/>
</dbReference>
<name>A0A7R9H5F0_TIMCR</name>
<feature type="domain" description="BTB" evidence="3">
    <location>
        <begin position="249"/>
        <end position="317"/>
    </location>
</feature>
<dbReference type="PROSITE" id="PS50097">
    <property type="entry name" value="BTB"/>
    <property type="match status" value="1"/>
</dbReference>
<dbReference type="InterPro" id="IPR011333">
    <property type="entry name" value="SKP1/BTB/POZ_sf"/>
</dbReference>
<dbReference type="PANTHER" id="PTHR45774">
    <property type="entry name" value="BTB/POZ DOMAIN-CONTAINING"/>
    <property type="match status" value="1"/>
</dbReference>
<dbReference type="GO" id="GO:0022008">
    <property type="term" value="P:neurogenesis"/>
    <property type="evidence" value="ECO:0007669"/>
    <property type="project" value="TreeGrafter"/>
</dbReference>
<keyword evidence="2" id="KW-0812">Transmembrane</keyword>
<gene>
    <name evidence="4" type="ORF">TCEB3V08_LOCUS9579</name>
</gene>
<evidence type="ECO:0000256" key="2">
    <source>
        <dbReference type="SAM" id="Phobius"/>
    </source>
</evidence>
<organism evidence="4">
    <name type="scientific">Timema cristinae</name>
    <name type="common">Walking stick</name>
    <dbReference type="NCBI Taxonomy" id="61476"/>
    <lineage>
        <taxon>Eukaryota</taxon>
        <taxon>Metazoa</taxon>
        <taxon>Ecdysozoa</taxon>
        <taxon>Arthropoda</taxon>
        <taxon>Hexapoda</taxon>
        <taxon>Insecta</taxon>
        <taxon>Pterygota</taxon>
        <taxon>Neoptera</taxon>
        <taxon>Polyneoptera</taxon>
        <taxon>Phasmatodea</taxon>
        <taxon>Timematodea</taxon>
        <taxon>Timematoidea</taxon>
        <taxon>Timematidae</taxon>
        <taxon>Timema</taxon>
    </lineage>
</organism>
<accession>A0A7R9H5F0</accession>
<dbReference type="InterPro" id="IPR011705">
    <property type="entry name" value="BACK"/>
</dbReference>
<dbReference type="SMART" id="SM00875">
    <property type="entry name" value="BACK"/>
    <property type="match status" value="1"/>
</dbReference>
<dbReference type="Pfam" id="PF00651">
    <property type="entry name" value="BTB"/>
    <property type="match status" value="1"/>
</dbReference>
<dbReference type="InterPro" id="IPR000210">
    <property type="entry name" value="BTB/POZ_dom"/>
</dbReference>
<dbReference type="PANTHER" id="PTHR45774:SF3">
    <property type="entry name" value="BTB (POZ) DOMAIN-CONTAINING 2B-RELATED"/>
    <property type="match status" value="1"/>
</dbReference>
<protein>
    <recommendedName>
        <fullName evidence="3">BTB domain-containing protein</fullName>
    </recommendedName>
</protein>
<keyword evidence="2" id="KW-0472">Membrane</keyword>
<evidence type="ECO:0000259" key="3">
    <source>
        <dbReference type="PROSITE" id="PS50097"/>
    </source>
</evidence>
<dbReference type="SMART" id="SM00225">
    <property type="entry name" value="BTB"/>
    <property type="match status" value="1"/>
</dbReference>
<evidence type="ECO:0000256" key="1">
    <source>
        <dbReference type="SAM" id="MobiDB-lite"/>
    </source>
</evidence>
<evidence type="ECO:0000313" key="4">
    <source>
        <dbReference type="EMBL" id="CAD7408547.1"/>
    </source>
</evidence>
<keyword evidence="2" id="KW-1133">Transmembrane helix</keyword>
<feature type="transmembrane region" description="Helical" evidence="2">
    <location>
        <begin position="28"/>
        <end position="49"/>
    </location>
</feature>
<feature type="region of interest" description="Disordered" evidence="1">
    <location>
        <begin position="697"/>
        <end position="726"/>
    </location>
</feature>
<dbReference type="SUPFAM" id="SSF54695">
    <property type="entry name" value="POZ domain"/>
    <property type="match status" value="1"/>
</dbReference>
<feature type="compositionally biased region" description="Basic and acidic residues" evidence="1">
    <location>
        <begin position="716"/>
        <end position="726"/>
    </location>
</feature>
<sequence>MVKFTEAYTARLAPLLRPASPLVYGHKIRLFLLCVMSILLYSAPVFSYLPRYRYNHFRTVYHRFLRLILGAPPRVPNRVLLTMSGLPSLDSRIRGLAVRFFTRAQASSNMIVRGIGDYDAPGHPYRRIRDGVVNPFVDVGRTPDRDSNLDLPVIGSLVYCESSALDHAATEAGYFLFRKMSVTAIRDEQMAEGWRTSPNTSKPPLPDPRFKFFDWLVSPMGEDGVEIYDENKEKILKKLKSLLESGDKSDVTFLVGKKEEKPCRAHKLILSLRSPVFDTMCFGPMAENKEIVVPDIEPETFHKLLYYIYTNSVSLTDVESSCELLYAAKKYMCDGLVEECRKNISYLLDSNNVCSVFETMIDLDEQELMYYCLNVIRQKTSEVIKHPSFLNLRKETLEILLGEDYLSVDSELDLLDAALRWTARRCDVEGLEVNAVNKRRIMRPFLKKIVFLSLSSRQFVSATVLRDILTAEEYRDIISNIVESNSCALPPGFCAKLSRRCNFCFNGSPRAMKKNLGFCPHCNLQSCCSISVTYNAKQCHDLNLLPVEKLVPPIPPVEELEPSGEEIDSPQWRSLTSRWRKLTPTVEEFFYQWSIKIIGSLLLAQSWDVLRHWLGSLLNVSVDQSLRIKIIDEEFRQKVIAPIVLDSPSPFLYLHNRDEEGTILEVIYLHLSERGVGNHLGGKNTPLSDLTETQTLISPSSADQSSKRVGLSLHPSDIHGHRSETV</sequence>
<dbReference type="Gene3D" id="1.25.40.420">
    <property type="match status" value="1"/>
</dbReference>
<dbReference type="EMBL" id="OC320651">
    <property type="protein sequence ID" value="CAD7408547.1"/>
    <property type="molecule type" value="Genomic_DNA"/>
</dbReference>